<dbReference type="EMBL" id="CP017754">
    <property type="protein sequence ID" value="AOZ06169.1"/>
    <property type="molecule type" value="Genomic_DNA"/>
</dbReference>
<sequence>MSEGKENSLGSGDAIYTPASWQGRAQVRVSSCDKMVPPATDKIIGQCIYYYRPVHPEIVEKSGVTTWEAVKAWLTAWDPWDDQDVVRRLLQNRDVLIQPSSDSPLWSRGMNFMMRHIGCGHQLPKYYVGYGYYYCSNYGEKLYPRLTAKGKTWLVDARRNLQKNMELGLAQNMMGDVILIPCRFNKRRGFRIQAKRLELELNGEDFKAFAFKTHVPAYLDGGLADLPPDDLLRIGGQPNTEEWLDGATWEQAIDSGADVGRHKLNQPRQTIKESGEALVRVIQGLLAEMQ</sequence>
<keyword evidence="2" id="KW-1185">Reference proteome</keyword>
<protein>
    <submittedName>
        <fullName evidence="1">Uncharacterized protein</fullName>
    </submittedName>
</protein>
<gene>
    <name evidence="1" type="ORF">BKK80_10230</name>
</gene>
<proteinExistence type="predicted"/>
<name>A0ABM6F4I8_9BURK</name>
<dbReference type="RefSeq" id="WP_071069270.1">
    <property type="nucleotide sequence ID" value="NZ_CP017754.1"/>
</dbReference>
<evidence type="ECO:0000313" key="1">
    <source>
        <dbReference type="EMBL" id="AOZ06169.1"/>
    </source>
</evidence>
<reference evidence="1 2" key="1">
    <citation type="submission" date="2016-10" db="EMBL/GenBank/DDBJ databases">
        <title>Complete genome sequences of three Cupriavidus strains isolated from various Malaysian environments.</title>
        <authorList>
            <person name="Abdullah A.A.-A."/>
            <person name="Shafie N.A.H."/>
            <person name="Lau N.S."/>
        </authorList>
    </citation>
    <scope>NUCLEOTIDE SEQUENCE [LARGE SCALE GENOMIC DNA]</scope>
    <source>
        <strain evidence="1 2">USMAA1020</strain>
    </source>
</reference>
<accession>A0ABM6F4I8</accession>
<evidence type="ECO:0000313" key="2">
    <source>
        <dbReference type="Proteomes" id="UP000177515"/>
    </source>
</evidence>
<organism evidence="1 2">
    <name type="scientific">Cupriavidus malaysiensis</name>
    <dbReference type="NCBI Taxonomy" id="367825"/>
    <lineage>
        <taxon>Bacteria</taxon>
        <taxon>Pseudomonadati</taxon>
        <taxon>Pseudomonadota</taxon>
        <taxon>Betaproteobacteria</taxon>
        <taxon>Burkholderiales</taxon>
        <taxon>Burkholderiaceae</taxon>
        <taxon>Cupriavidus</taxon>
    </lineage>
</organism>
<dbReference type="Proteomes" id="UP000177515">
    <property type="component" value="Chromosome 1"/>
</dbReference>